<reference evidence="3 5" key="1">
    <citation type="submission" date="2024-02" db="EMBL/GenBank/DDBJ databases">
        <authorList>
            <person name="Chen Y."/>
            <person name="Shah S."/>
            <person name="Dougan E. K."/>
            <person name="Thang M."/>
            <person name="Chan C."/>
        </authorList>
    </citation>
    <scope>NUCLEOTIDE SEQUENCE [LARGE SCALE GENOMIC DNA]</scope>
</reference>
<sequence length="231" mass="25649">MAMCDVIDLDLEDSPPLVDAVPVQPDDTQLRQAIKNLMLGKDLSTISLKALRLDLEKGFGVTLEARKNDIRQLAQELVVEAQHAPPAPATPQAVEPAAKKRRIGAGMVQAQPEAQPASPVKTKAPKRKAPPSAYKLWSLEHRAIVVPGKTSPLSPRSARQSLRDGRPSTRRRRPCTKRRRRSPRWHKLRSFFLRAPHGVEKPRARCTPKDANQGKGEGKAKGRRKMVRSLS</sequence>
<proteinExistence type="predicted"/>
<dbReference type="PROSITE" id="PS51998">
    <property type="entry name" value="DEK_C"/>
    <property type="match status" value="1"/>
</dbReference>
<feature type="compositionally biased region" description="Polar residues" evidence="1">
    <location>
        <begin position="151"/>
        <end position="160"/>
    </location>
</feature>
<dbReference type="EMBL" id="CAXAMM010043462">
    <property type="protein sequence ID" value="CAK9110180.1"/>
    <property type="molecule type" value="Genomic_DNA"/>
</dbReference>
<feature type="domain" description="DEK-C" evidence="2">
    <location>
        <begin position="24"/>
        <end position="79"/>
    </location>
</feature>
<evidence type="ECO:0000313" key="5">
    <source>
        <dbReference type="Proteomes" id="UP001642464"/>
    </source>
</evidence>
<dbReference type="SUPFAM" id="SSF109715">
    <property type="entry name" value="DEK C-terminal domain"/>
    <property type="match status" value="1"/>
</dbReference>
<accession>A0ABP0SA63</accession>
<dbReference type="InterPro" id="IPR014876">
    <property type="entry name" value="DEK_C"/>
</dbReference>
<feature type="compositionally biased region" description="Basic residues" evidence="1">
    <location>
        <begin position="168"/>
        <end position="189"/>
    </location>
</feature>
<dbReference type="Proteomes" id="UP001642464">
    <property type="component" value="Unassembled WGS sequence"/>
</dbReference>
<feature type="region of interest" description="Disordered" evidence="1">
    <location>
        <begin position="147"/>
        <end position="231"/>
    </location>
</feature>
<evidence type="ECO:0000259" key="2">
    <source>
        <dbReference type="PROSITE" id="PS51998"/>
    </source>
</evidence>
<evidence type="ECO:0000313" key="4">
    <source>
        <dbReference type="EMBL" id="CAK9110180.1"/>
    </source>
</evidence>
<dbReference type="EMBL" id="CAXAMM010043251">
    <property type="protein sequence ID" value="CAK9109244.1"/>
    <property type="molecule type" value="Genomic_DNA"/>
</dbReference>
<comment type="caution">
    <text evidence="3">The sequence shown here is derived from an EMBL/GenBank/DDBJ whole genome shotgun (WGS) entry which is preliminary data.</text>
</comment>
<evidence type="ECO:0000256" key="1">
    <source>
        <dbReference type="SAM" id="MobiDB-lite"/>
    </source>
</evidence>
<feature type="region of interest" description="Disordered" evidence="1">
    <location>
        <begin position="108"/>
        <end position="129"/>
    </location>
</feature>
<feature type="compositionally biased region" description="Basic residues" evidence="1">
    <location>
        <begin position="221"/>
        <end position="231"/>
    </location>
</feature>
<evidence type="ECO:0000313" key="3">
    <source>
        <dbReference type="EMBL" id="CAK9109244.1"/>
    </source>
</evidence>
<name>A0ABP0SA63_9DINO</name>
<gene>
    <name evidence="3" type="ORF">SCF082_LOCUS50770</name>
    <name evidence="4" type="ORF">SCF082_LOCUS51181</name>
</gene>
<keyword evidence="5" id="KW-1185">Reference proteome</keyword>
<organism evidence="3 5">
    <name type="scientific">Durusdinium trenchii</name>
    <dbReference type="NCBI Taxonomy" id="1381693"/>
    <lineage>
        <taxon>Eukaryota</taxon>
        <taxon>Sar</taxon>
        <taxon>Alveolata</taxon>
        <taxon>Dinophyceae</taxon>
        <taxon>Suessiales</taxon>
        <taxon>Symbiodiniaceae</taxon>
        <taxon>Durusdinium</taxon>
    </lineage>
</organism>
<dbReference type="Pfam" id="PF08766">
    <property type="entry name" value="DEK_C"/>
    <property type="match status" value="1"/>
</dbReference>
<protein>
    <recommendedName>
        <fullName evidence="2">DEK-C domain-containing protein</fullName>
    </recommendedName>
</protein>
<dbReference type="Gene3D" id="1.10.10.60">
    <property type="entry name" value="Homeodomain-like"/>
    <property type="match status" value="1"/>
</dbReference>